<gene>
    <name evidence="2" type="ORF">PIB30_078414</name>
</gene>
<sequence>MYLRDANLKLEDFCKEMFVEIHVSIADQLVLKPVWYKLYNDVSFTSVDGFGVIVDGCCILQLLEKSDFSVDPERELKISIDKLVRVHQDLLIMDNQIPFQFLRLLCKDEARLQKCLRSFLRVHGIEKTPEIPSKEKENQDVKVEVEGDDEEDQEDPVIY</sequence>
<feature type="compositionally biased region" description="Basic and acidic residues" evidence="1">
    <location>
        <begin position="130"/>
        <end position="145"/>
    </location>
</feature>
<accession>A0ABU6XP72</accession>
<feature type="region of interest" description="Disordered" evidence="1">
    <location>
        <begin position="130"/>
        <end position="159"/>
    </location>
</feature>
<feature type="compositionally biased region" description="Acidic residues" evidence="1">
    <location>
        <begin position="146"/>
        <end position="159"/>
    </location>
</feature>
<evidence type="ECO:0000256" key="1">
    <source>
        <dbReference type="SAM" id="MobiDB-lite"/>
    </source>
</evidence>
<protein>
    <submittedName>
        <fullName evidence="2">Uncharacterized protein</fullName>
    </submittedName>
</protein>
<evidence type="ECO:0000313" key="2">
    <source>
        <dbReference type="EMBL" id="MED6199697.1"/>
    </source>
</evidence>
<dbReference type="Pfam" id="PF03140">
    <property type="entry name" value="DUF247"/>
    <property type="match status" value="1"/>
</dbReference>
<proteinExistence type="predicted"/>
<reference evidence="2 3" key="1">
    <citation type="journal article" date="2023" name="Plants (Basel)">
        <title>Bridging the Gap: Combining Genomics and Transcriptomics Approaches to Understand Stylosanthes scabra, an Orphan Legume from the Brazilian Caatinga.</title>
        <authorList>
            <person name="Ferreira-Neto J.R.C."/>
            <person name="da Silva M.D."/>
            <person name="Binneck E."/>
            <person name="de Melo N.F."/>
            <person name="da Silva R.H."/>
            <person name="de Melo A.L.T.M."/>
            <person name="Pandolfi V."/>
            <person name="Bustamante F.O."/>
            <person name="Brasileiro-Vidal A.C."/>
            <person name="Benko-Iseppon A.M."/>
        </authorList>
    </citation>
    <scope>NUCLEOTIDE SEQUENCE [LARGE SCALE GENOMIC DNA]</scope>
    <source>
        <tissue evidence="2">Leaves</tissue>
    </source>
</reference>
<comment type="caution">
    <text evidence="2">The sequence shown here is derived from an EMBL/GenBank/DDBJ whole genome shotgun (WGS) entry which is preliminary data.</text>
</comment>
<organism evidence="2 3">
    <name type="scientific">Stylosanthes scabra</name>
    <dbReference type="NCBI Taxonomy" id="79078"/>
    <lineage>
        <taxon>Eukaryota</taxon>
        <taxon>Viridiplantae</taxon>
        <taxon>Streptophyta</taxon>
        <taxon>Embryophyta</taxon>
        <taxon>Tracheophyta</taxon>
        <taxon>Spermatophyta</taxon>
        <taxon>Magnoliopsida</taxon>
        <taxon>eudicotyledons</taxon>
        <taxon>Gunneridae</taxon>
        <taxon>Pentapetalae</taxon>
        <taxon>rosids</taxon>
        <taxon>fabids</taxon>
        <taxon>Fabales</taxon>
        <taxon>Fabaceae</taxon>
        <taxon>Papilionoideae</taxon>
        <taxon>50 kb inversion clade</taxon>
        <taxon>dalbergioids sensu lato</taxon>
        <taxon>Dalbergieae</taxon>
        <taxon>Pterocarpus clade</taxon>
        <taxon>Stylosanthes</taxon>
    </lineage>
</organism>
<evidence type="ECO:0000313" key="3">
    <source>
        <dbReference type="Proteomes" id="UP001341840"/>
    </source>
</evidence>
<dbReference type="Proteomes" id="UP001341840">
    <property type="component" value="Unassembled WGS sequence"/>
</dbReference>
<name>A0ABU6XP72_9FABA</name>
<dbReference type="InterPro" id="IPR004158">
    <property type="entry name" value="DUF247_pln"/>
</dbReference>
<keyword evidence="3" id="KW-1185">Reference proteome</keyword>
<dbReference type="EMBL" id="JASCZI010212531">
    <property type="protein sequence ID" value="MED6199697.1"/>
    <property type="molecule type" value="Genomic_DNA"/>
</dbReference>